<sequence>MDFLRVIIGLLPQSLGGRIAYGAAGALGVGYILSYPYNYIHYHRVEKYQLSVCWEHYLAYFQATEEHYKHSPREINRRLMLYNECIQSARSGGKTYPPAL</sequence>
<name>A0AAU9JDM8_9CILI</name>
<comment type="caution">
    <text evidence="2">The sequence shown here is derived from an EMBL/GenBank/DDBJ whole genome shotgun (WGS) entry which is preliminary data.</text>
</comment>
<dbReference type="EMBL" id="CAJZBQ010000032">
    <property type="protein sequence ID" value="CAG9322428.1"/>
    <property type="molecule type" value="Genomic_DNA"/>
</dbReference>
<accession>A0AAU9JDM8</accession>
<evidence type="ECO:0000313" key="3">
    <source>
        <dbReference type="Proteomes" id="UP001162131"/>
    </source>
</evidence>
<keyword evidence="1" id="KW-0472">Membrane</keyword>
<keyword evidence="1" id="KW-0812">Transmembrane</keyword>
<keyword evidence="3" id="KW-1185">Reference proteome</keyword>
<reference evidence="2" key="1">
    <citation type="submission" date="2021-09" db="EMBL/GenBank/DDBJ databases">
        <authorList>
            <consortium name="AG Swart"/>
            <person name="Singh M."/>
            <person name="Singh A."/>
            <person name="Seah K."/>
            <person name="Emmerich C."/>
        </authorList>
    </citation>
    <scope>NUCLEOTIDE SEQUENCE</scope>
    <source>
        <strain evidence="2">ATCC30299</strain>
    </source>
</reference>
<feature type="transmembrane region" description="Helical" evidence="1">
    <location>
        <begin position="20"/>
        <end position="40"/>
    </location>
</feature>
<keyword evidence="1" id="KW-1133">Transmembrane helix</keyword>
<organism evidence="2 3">
    <name type="scientific">Blepharisma stoltei</name>
    <dbReference type="NCBI Taxonomy" id="1481888"/>
    <lineage>
        <taxon>Eukaryota</taxon>
        <taxon>Sar</taxon>
        <taxon>Alveolata</taxon>
        <taxon>Ciliophora</taxon>
        <taxon>Postciliodesmatophora</taxon>
        <taxon>Heterotrichea</taxon>
        <taxon>Heterotrichida</taxon>
        <taxon>Blepharismidae</taxon>
        <taxon>Blepharisma</taxon>
    </lineage>
</organism>
<evidence type="ECO:0000256" key="1">
    <source>
        <dbReference type="SAM" id="Phobius"/>
    </source>
</evidence>
<gene>
    <name evidence="2" type="ORF">BSTOLATCC_MIC31561</name>
</gene>
<dbReference type="AlphaFoldDB" id="A0AAU9JDM8"/>
<proteinExistence type="predicted"/>
<protein>
    <submittedName>
        <fullName evidence="2">Uncharacterized protein</fullName>
    </submittedName>
</protein>
<dbReference type="Proteomes" id="UP001162131">
    <property type="component" value="Unassembled WGS sequence"/>
</dbReference>
<evidence type="ECO:0000313" key="2">
    <source>
        <dbReference type="EMBL" id="CAG9322428.1"/>
    </source>
</evidence>